<evidence type="ECO:0000256" key="9">
    <source>
        <dbReference type="SAM" id="SignalP"/>
    </source>
</evidence>
<organism evidence="11 12">
    <name type="scientific">Atractosteus spatula</name>
    <name type="common">Alligator gar</name>
    <name type="synonym">Lepisosteus spatula</name>
    <dbReference type="NCBI Taxonomy" id="7917"/>
    <lineage>
        <taxon>Eukaryota</taxon>
        <taxon>Metazoa</taxon>
        <taxon>Chordata</taxon>
        <taxon>Craniata</taxon>
        <taxon>Vertebrata</taxon>
        <taxon>Euteleostomi</taxon>
        <taxon>Actinopterygii</taxon>
        <taxon>Neopterygii</taxon>
        <taxon>Holostei</taxon>
        <taxon>Semionotiformes</taxon>
        <taxon>Lepisosteidae</taxon>
        <taxon>Atractosteus</taxon>
    </lineage>
</organism>
<name>A0A8J7NRK9_ATRSP</name>
<dbReference type="InterPro" id="IPR015499">
    <property type="entry name" value="CCK-like"/>
</dbReference>
<dbReference type="InterPro" id="IPR001651">
    <property type="entry name" value="Gastrin/CCK"/>
</dbReference>
<proteinExistence type="inferred from homology"/>
<dbReference type="PANTHER" id="PTHR10786">
    <property type="entry name" value="CHOLECYSTOKININ"/>
    <property type="match status" value="1"/>
</dbReference>
<evidence type="ECO:0000256" key="2">
    <source>
        <dbReference type="ARBA" id="ARBA00006273"/>
    </source>
</evidence>
<evidence type="ECO:0000256" key="7">
    <source>
        <dbReference type="RuleBase" id="RU004362"/>
    </source>
</evidence>
<feature type="non-terminal residue" evidence="11">
    <location>
        <position position="1"/>
    </location>
</feature>
<dbReference type="AlphaFoldDB" id="A0A8J7NRK9"/>
<evidence type="ECO:0000256" key="8">
    <source>
        <dbReference type="SAM" id="MobiDB-lite"/>
    </source>
</evidence>
<keyword evidence="6" id="KW-0027">Amidation</keyword>
<dbReference type="PANTHER" id="PTHR10786:SF0">
    <property type="entry name" value="CHOLECYSTOKININ"/>
    <property type="match status" value="1"/>
</dbReference>
<evidence type="ECO:0000256" key="4">
    <source>
        <dbReference type="ARBA" id="ARBA00022641"/>
    </source>
</evidence>
<protein>
    <submittedName>
        <fullName evidence="11">ANTR protein</fullName>
    </submittedName>
</protein>
<dbReference type="GO" id="GO:0005184">
    <property type="term" value="F:neuropeptide hormone activity"/>
    <property type="evidence" value="ECO:0007669"/>
    <property type="project" value="InterPro"/>
</dbReference>
<evidence type="ECO:0000256" key="5">
    <source>
        <dbReference type="ARBA" id="ARBA00022685"/>
    </source>
</evidence>
<comment type="subcellular location">
    <subcellularLocation>
        <location evidence="1 7">Secreted</location>
    </subcellularLocation>
</comment>
<keyword evidence="4" id="KW-0765">Sulfation</keyword>
<dbReference type="InterPro" id="IPR013152">
    <property type="entry name" value="Gastrin/cholecystokinin_CS"/>
</dbReference>
<feature type="domain" description="Gastrin/cholecystokinin peptide hormone" evidence="10">
    <location>
        <begin position="39"/>
        <end position="163"/>
    </location>
</feature>
<comment type="caution">
    <text evidence="11">The sequence shown here is derived from an EMBL/GenBank/DDBJ whole genome shotgun (WGS) entry which is preliminary data.</text>
</comment>
<dbReference type="PROSITE" id="PS00259">
    <property type="entry name" value="GASTRIN"/>
    <property type="match status" value="1"/>
</dbReference>
<dbReference type="GO" id="GO:0007586">
    <property type="term" value="P:digestion"/>
    <property type="evidence" value="ECO:0007669"/>
    <property type="project" value="InterPro"/>
</dbReference>
<dbReference type="EMBL" id="JAAWVO010039387">
    <property type="protein sequence ID" value="MBN3318297.1"/>
    <property type="molecule type" value="Genomic_DNA"/>
</dbReference>
<evidence type="ECO:0000256" key="1">
    <source>
        <dbReference type="ARBA" id="ARBA00004613"/>
    </source>
</evidence>
<accession>A0A8J7NRK9</accession>
<evidence type="ECO:0000313" key="12">
    <source>
        <dbReference type="Proteomes" id="UP000736164"/>
    </source>
</evidence>
<feature type="non-terminal residue" evidence="11">
    <location>
        <position position="164"/>
    </location>
</feature>
<keyword evidence="3" id="KW-0964">Secreted</keyword>
<feature type="region of interest" description="Disordered" evidence="8">
    <location>
        <begin position="82"/>
        <end position="106"/>
    </location>
</feature>
<keyword evidence="12" id="KW-1185">Reference proteome</keyword>
<feature type="signal peptide" evidence="9">
    <location>
        <begin position="1"/>
        <end position="16"/>
    </location>
</feature>
<evidence type="ECO:0000313" key="11">
    <source>
        <dbReference type="EMBL" id="MBN3318297.1"/>
    </source>
</evidence>
<dbReference type="Proteomes" id="UP000736164">
    <property type="component" value="Unassembled WGS sequence"/>
</dbReference>
<gene>
    <name evidence="11" type="primary">Gast</name>
    <name evidence="11" type="ORF">GTO95_0000260</name>
</gene>
<dbReference type="GO" id="GO:0005615">
    <property type="term" value="C:extracellular space"/>
    <property type="evidence" value="ECO:0007669"/>
    <property type="project" value="TreeGrafter"/>
</dbReference>
<sequence length="164" mass="18008">MMTMVMVMLLLQRAECSGWCSTPRSLRSCRSSADMPGSKVCLCALLVTVLAAVCLAVPLPETLGDAGAALAHRDALRERGRALRERTPSGAPRDPAQGARVARQDRLGSLTEEQRDLVSRYVLQALTELAHREGCSDDHPINISDRDYHGWMDFGRRSAEELDS</sequence>
<evidence type="ECO:0000259" key="10">
    <source>
        <dbReference type="Pfam" id="PF00918"/>
    </source>
</evidence>
<keyword evidence="5" id="KW-0165">Cleavage on pair of basic residues</keyword>
<comment type="similarity">
    <text evidence="2 7">Belongs to the gastrin/cholecystokinin family.</text>
</comment>
<reference evidence="11" key="1">
    <citation type="journal article" date="2021" name="Cell">
        <title>Tracing the genetic footprints of vertebrate landing in non-teleost ray-finned fishes.</title>
        <authorList>
            <person name="Bi X."/>
            <person name="Wang K."/>
            <person name="Yang L."/>
            <person name="Pan H."/>
            <person name="Jiang H."/>
            <person name="Wei Q."/>
            <person name="Fang M."/>
            <person name="Yu H."/>
            <person name="Zhu C."/>
            <person name="Cai Y."/>
            <person name="He Y."/>
            <person name="Gan X."/>
            <person name="Zeng H."/>
            <person name="Yu D."/>
            <person name="Zhu Y."/>
            <person name="Jiang H."/>
            <person name="Qiu Q."/>
            <person name="Yang H."/>
            <person name="Zhang Y.E."/>
            <person name="Wang W."/>
            <person name="Zhu M."/>
            <person name="He S."/>
            <person name="Zhang G."/>
        </authorList>
    </citation>
    <scope>NUCLEOTIDE SEQUENCE</scope>
    <source>
        <strain evidence="11">Allg_001</strain>
    </source>
</reference>
<evidence type="ECO:0000256" key="6">
    <source>
        <dbReference type="ARBA" id="ARBA00022815"/>
    </source>
</evidence>
<feature type="chain" id="PRO_5035285173" evidence="9">
    <location>
        <begin position="17"/>
        <end position="164"/>
    </location>
</feature>
<dbReference type="Pfam" id="PF00918">
    <property type="entry name" value="Gastrin"/>
    <property type="match status" value="1"/>
</dbReference>
<keyword evidence="9" id="KW-0732">Signal</keyword>
<dbReference type="GO" id="GO:0030424">
    <property type="term" value="C:axon"/>
    <property type="evidence" value="ECO:0007669"/>
    <property type="project" value="TreeGrafter"/>
</dbReference>
<evidence type="ECO:0000256" key="3">
    <source>
        <dbReference type="ARBA" id="ARBA00022525"/>
    </source>
</evidence>